<feature type="transmembrane region" description="Helical" evidence="2">
    <location>
        <begin position="306"/>
        <end position="323"/>
    </location>
</feature>
<feature type="transmembrane region" description="Helical" evidence="2">
    <location>
        <begin position="253"/>
        <end position="274"/>
    </location>
</feature>
<evidence type="ECO:0000313" key="4">
    <source>
        <dbReference type="Proteomes" id="UP000178023"/>
    </source>
</evidence>
<proteinExistence type="predicted"/>
<dbReference type="Gene3D" id="1.10.287.1490">
    <property type="match status" value="1"/>
</dbReference>
<sequence>MFSLRKKNNARWVILIVLILFLVYPATAQAIPTSVDEALLDLLSVIFQFVGTAIIKMTEWLGVVLKFPVNNLAIVQAGWTIMRNFANMFFIVGLIVMAFGTIFQVGFLKGYNFNSMIIGFLIAALLINFSLVLGNLVINGTQVFNNIMLHAMGSIGDKLANGLNPANLIGGIKPSDSGFTVELGKDITGQLVISIIFSLILLTSFAISLLTAFVFALIRIPFIWILLILSPLAVTATIFPATKAYFDKWWKEFIAWNLFLPIFLFSLYFALYFLGKQGDFIKEATNLSATVTATSIKLNSITLQTIFFYALVCLFLIGGPLMARSVSGVGGTWAGKAVGWAGNTAGGIMRAPLKLPYVKQAPEAFKARVEQAKKEGIFGIGGTEAERKRIERLKGAFGVKGFEADKLHARDTREQMKKYEESDTSIEDLRKAMRDQGNMTKASAAAELLLKKKRLTPQEISDFLPKYADFSKAGSKAFTGRTQDYVMDQLGKGNIKDELGIRQALELFKDAERADRDRAVKKAKQTALTATLNAQLDMGQLKRPDGTEITAEQAKTMTPEDKQKIIAPLFKGELALLPTDDLLKLSKNELASNAVQEFLVENKSPEALVRLASKAPAEKKAVFEATHGVVHAKKQAFLLDKELSAARKASKGGEIESVREAAKEFAETGTKIRDEIQKLTAQNTADKNEYKKLTTSAARLQTLQDNYAVTTDPAELKNIEKEITNMGVDINKIDEQAAGFQKLASEINNRVGRRDSQITEKTAEIQRRANRVKNVKLSAERDIKRLENKVSKAQTAVQEAEKKLKSAS</sequence>
<keyword evidence="2" id="KW-0472">Membrane</keyword>
<evidence type="ECO:0000256" key="1">
    <source>
        <dbReference type="SAM" id="Coils"/>
    </source>
</evidence>
<dbReference type="EMBL" id="MGJL01000019">
    <property type="protein sequence ID" value="OGN07807.1"/>
    <property type="molecule type" value="Genomic_DNA"/>
</dbReference>
<feature type="transmembrane region" description="Helical" evidence="2">
    <location>
        <begin position="46"/>
        <end position="65"/>
    </location>
</feature>
<dbReference type="AlphaFoldDB" id="A0A1F8F3U0"/>
<feature type="transmembrane region" description="Helical" evidence="2">
    <location>
        <begin position="85"/>
        <end position="107"/>
    </location>
</feature>
<feature type="transmembrane region" description="Helical" evidence="2">
    <location>
        <begin position="191"/>
        <end position="216"/>
    </location>
</feature>
<feature type="transmembrane region" description="Helical" evidence="2">
    <location>
        <begin position="113"/>
        <end position="138"/>
    </location>
</feature>
<keyword evidence="1" id="KW-0175">Coiled coil</keyword>
<name>A0A1F8F3U0_9BACT</name>
<feature type="coiled-coil region" evidence="1">
    <location>
        <begin position="769"/>
        <end position="803"/>
    </location>
</feature>
<organism evidence="3 4">
    <name type="scientific">Candidatus Yanofskybacteria bacterium RIFCSPHIGHO2_01_FULL_45_42</name>
    <dbReference type="NCBI Taxonomy" id="1802671"/>
    <lineage>
        <taxon>Bacteria</taxon>
        <taxon>Candidatus Yanofskyibacteriota</taxon>
    </lineage>
</organism>
<evidence type="ECO:0000313" key="3">
    <source>
        <dbReference type="EMBL" id="OGN07807.1"/>
    </source>
</evidence>
<dbReference type="Proteomes" id="UP000178023">
    <property type="component" value="Unassembled WGS sequence"/>
</dbReference>
<protein>
    <submittedName>
        <fullName evidence="3">Uncharacterized protein</fullName>
    </submittedName>
</protein>
<gene>
    <name evidence="3" type="ORF">A2750_01620</name>
</gene>
<keyword evidence="2" id="KW-1133">Transmembrane helix</keyword>
<reference evidence="3 4" key="1">
    <citation type="journal article" date="2016" name="Nat. Commun.">
        <title>Thousands of microbial genomes shed light on interconnected biogeochemical processes in an aquifer system.</title>
        <authorList>
            <person name="Anantharaman K."/>
            <person name="Brown C.T."/>
            <person name="Hug L.A."/>
            <person name="Sharon I."/>
            <person name="Castelle C.J."/>
            <person name="Probst A.J."/>
            <person name="Thomas B.C."/>
            <person name="Singh A."/>
            <person name="Wilkins M.J."/>
            <person name="Karaoz U."/>
            <person name="Brodie E.L."/>
            <person name="Williams K.H."/>
            <person name="Hubbard S.S."/>
            <person name="Banfield J.F."/>
        </authorList>
    </citation>
    <scope>NUCLEOTIDE SEQUENCE [LARGE SCALE GENOMIC DNA]</scope>
</reference>
<keyword evidence="2" id="KW-0812">Transmembrane</keyword>
<feature type="transmembrane region" description="Helical" evidence="2">
    <location>
        <begin position="222"/>
        <end position="241"/>
    </location>
</feature>
<accession>A0A1F8F3U0</accession>
<comment type="caution">
    <text evidence="3">The sequence shown here is derived from an EMBL/GenBank/DDBJ whole genome shotgun (WGS) entry which is preliminary data.</text>
</comment>
<evidence type="ECO:0000256" key="2">
    <source>
        <dbReference type="SAM" id="Phobius"/>
    </source>
</evidence>